<dbReference type="Gene3D" id="1.25.40.10">
    <property type="entry name" value="Tetratricopeptide repeat domain"/>
    <property type="match status" value="1"/>
</dbReference>
<feature type="repeat" description="TPR" evidence="3">
    <location>
        <begin position="98"/>
        <end position="131"/>
    </location>
</feature>
<dbReference type="Pfam" id="PF07719">
    <property type="entry name" value="TPR_2"/>
    <property type="match status" value="1"/>
</dbReference>
<dbReference type="SUPFAM" id="SSF48452">
    <property type="entry name" value="TPR-like"/>
    <property type="match status" value="1"/>
</dbReference>
<dbReference type="InterPro" id="IPR011990">
    <property type="entry name" value="TPR-like_helical_dom_sf"/>
</dbReference>
<sequence length="224" mass="23580">MYAYLGRSDVLDMVDATAPCRPPMLSRHRFRSLIRLAAAAACSIALGAPGHAAAPDGAGYSPAEQAALALLAPGEIANPTEVSVADAQAVVETNPRDADAWHQLGESLQVAGDLQGAVEAYRKATRLPPEDIGRAYLHRDLAEALEQTGDLEGALAAARVSVRTWPVSSQELFCMGAEVMLLTRLLVENHDAKGAAAFFRPLAEAADAPQDCRTIAEALRAAAQ</sequence>
<dbReference type="EMBL" id="PXYI01000003">
    <property type="protein sequence ID" value="PSJ40488.1"/>
    <property type="molecule type" value="Genomic_DNA"/>
</dbReference>
<evidence type="ECO:0000256" key="3">
    <source>
        <dbReference type="PROSITE-ProRule" id="PRU00339"/>
    </source>
</evidence>
<dbReference type="AlphaFoldDB" id="A0A2P7QR82"/>
<dbReference type="SMART" id="SM00028">
    <property type="entry name" value="TPR"/>
    <property type="match status" value="2"/>
</dbReference>
<keyword evidence="2 3" id="KW-0802">TPR repeat</keyword>
<accession>A0A2P7QR82</accession>
<evidence type="ECO:0000313" key="5">
    <source>
        <dbReference type="Proteomes" id="UP000241167"/>
    </source>
</evidence>
<dbReference type="InterPro" id="IPR013105">
    <property type="entry name" value="TPR_2"/>
</dbReference>
<name>A0A2P7QR82_9SPHN</name>
<evidence type="ECO:0000256" key="2">
    <source>
        <dbReference type="ARBA" id="ARBA00022803"/>
    </source>
</evidence>
<gene>
    <name evidence="4" type="ORF">C7I55_09125</name>
</gene>
<protein>
    <submittedName>
        <fullName evidence="4">Uncharacterized protein</fullName>
    </submittedName>
</protein>
<keyword evidence="5" id="KW-1185">Reference proteome</keyword>
<keyword evidence="1" id="KW-0677">Repeat</keyword>
<dbReference type="PROSITE" id="PS50005">
    <property type="entry name" value="TPR"/>
    <property type="match status" value="1"/>
</dbReference>
<dbReference type="InterPro" id="IPR019734">
    <property type="entry name" value="TPR_rpt"/>
</dbReference>
<comment type="caution">
    <text evidence="4">The sequence shown here is derived from an EMBL/GenBank/DDBJ whole genome shotgun (WGS) entry which is preliminary data.</text>
</comment>
<evidence type="ECO:0000256" key="1">
    <source>
        <dbReference type="ARBA" id="ARBA00022737"/>
    </source>
</evidence>
<dbReference type="Proteomes" id="UP000241167">
    <property type="component" value="Unassembled WGS sequence"/>
</dbReference>
<reference evidence="4 5" key="1">
    <citation type="submission" date="2018-03" db="EMBL/GenBank/DDBJ databases">
        <title>The draft genome of Sphingosinicella sp. GL-C-18.</title>
        <authorList>
            <person name="Liu L."/>
            <person name="Li L."/>
            <person name="Liang L."/>
            <person name="Zhang X."/>
            <person name="Wang T."/>
        </authorList>
    </citation>
    <scope>NUCLEOTIDE SEQUENCE [LARGE SCALE GENOMIC DNA]</scope>
    <source>
        <strain evidence="4 5">GL-C-18</strain>
    </source>
</reference>
<organism evidence="4 5">
    <name type="scientific">Allosphingosinicella deserti</name>
    <dbReference type="NCBI Taxonomy" id="2116704"/>
    <lineage>
        <taxon>Bacteria</taxon>
        <taxon>Pseudomonadati</taxon>
        <taxon>Pseudomonadota</taxon>
        <taxon>Alphaproteobacteria</taxon>
        <taxon>Sphingomonadales</taxon>
        <taxon>Sphingomonadaceae</taxon>
        <taxon>Allosphingosinicella</taxon>
    </lineage>
</organism>
<proteinExistence type="predicted"/>
<evidence type="ECO:0000313" key="4">
    <source>
        <dbReference type="EMBL" id="PSJ40488.1"/>
    </source>
</evidence>